<dbReference type="Proteomes" id="UP000000600">
    <property type="component" value="Unassembled WGS sequence"/>
</dbReference>
<dbReference type="EMBL" id="CT868660">
    <property type="protein sequence ID" value="CAK90664.1"/>
    <property type="molecule type" value="Genomic_DNA"/>
</dbReference>
<name>A0E5U7_PARTE</name>
<dbReference type="InterPro" id="IPR045209">
    <property type="entry name" value="Rrp5"/>
</dbReference>
<dbReference type="InParanoid" id="A0E5U7"/>
<dbReference type="SMART" id="SM00386">
    <property type="entry name" value="HAT"/>
    <property type="match status" value="4"/>
</dbReference>
<dbReference type="GO" id="GO:0032040">
    <property type="term" value="C:small-subunit processome"/>
    <property type="evidence" value="ECO:0000318"/>
    <property type="project" value="GO_Central"/>
</dbReference>
<protein>
    <recommendedName>
        <fullName evidence="4">S1 motif domain-containing protein</fullName>
    </recommendedName>
</protein>
<sequence length="1495" mass="173970">MKKKVIDALKDDKYMFNPAPTYKNEKGTEDKLKKKKLREKKQLQRRAQLAEYISSDDDGPQKKQPILDQDDYGALGDLDQDILGYFQMKSQKILNMTQKIPDQIFDVGSLHLGCISSIGPNGAYLIINFTRNKKGFVDQHNLRDRKGVNGGDYKVGEYVITKVIEEQKSNKVQLSLHPNVINDQLSVNQLVVGMQIPGIAQTWNEFGTTINFGSQQFSGFINEKKLKCGRVYLFNIKEVDQKEKIAICDFEQRDVQLQNKKQISKHLLTPGNIWKCNTAKSITGGQIVKLNKFGVLGYIFQDYQVEQEKNILCRIIGFDEPSRQIYLSSKQEHIDNTTYIPPYEVGQQYQGVVINQQLYSGAYLVNAILNDDQAQTKKSKKAVKAKQPNLGPICMLNKTQIPADQEIVDHIQRTCIIKEINYFDHVGFVSFEVNSKPKLSDLNVGAIVKGVVKQVLLKEDSYNVLLNINDNFHAILPSLQMSDYPLANPPKFRVGSKLRVRILQIDEQHNNIIVTMKPTLLTDIKVFKTLDDVNVGDTLYGFTIKKLENGILVKFFQNIVGFLSNLSLDGQNPDDIKDGQIIKVYVKYVNQSENKLLLSLKKIDPKQKQVNEGQTQNVVLTKHIKTKLNLGEKVQCVVSAIKNNVVYVNLKDGKFGRIHKAFFECYRNEDRLFKLQSEFENLNVGSQLNAQIIGENKENNKQIFDLTCLSDHVELEKDVQKDNNKIVYGIIKHIKSDSKSPLVVQIYYNYNVFIDGWDVNVEQPEILNSLEQYIQQGHPVKVKLYEFDKQLKGIIITDEEQLQQQQQNINEILYTKQIYRILSHHDSYIRVQLKNRQFASIDITELQELWELNLFEQFPVGRWGVCRVIAKDKAYWASARETFLNDKLWNKCLHPVKSNTISYQKMILSLKYDVRTQLYKKTPLSVGQVAMGYVTGSTYNGTFVKLNYETTCLIRGFKTDIKYRPIVLMITQLSKLQGTVDLNLLKYKLDDKQIRIGDVVQGLIVNIRNEKAAVKILGTLQQGELDKKDAEGLEGEDGWWANKLFKIGQQIECLVIGQRQNKNNQTVLRLSNIQELINTEGKRKIELGDIQQDVIDLHQSFEEMVKEHQIKNNVIVEQQNQNREIEEEIEQEVNEGEANGELEEQEDEEEQEDHKDQEIEEENDQEEIREEVQNLESRAEYEKKILTNPNSSVIWIEFVAYAAENEGIESARNVIERALRVINFSNELERLNLWTAYLNLEFNFGSEDNLINIFKRGCQNCDGKKLHIKLINIYRKAEKVDLTVELSRSFVQKYKQSCKSWMEFLQSLMEWQKVHDDENPQYSFKDTLNRAMQCLKKSKQVKLLSFYGRLQFQNNQIEEGKTTYETILDKNSTRTDIWSQYLDLVIKYCQPDVVRSIFQKAIHNNKKPRKIKFLFKKQLEYEKLIWRQCNHYRKVKEQAEHWGFIIYVKGCITRRRRGFRFDLVMYVYNSYYIKFNNFFELNTYVFMFFYYNSSQ</sequence>
<dbReference type="OrthoDB" id="412781at2759"/>
<dbReference type="RefSeq" id="XP_001458061.1">
    <property type="nucleotide sequence ID" value="XM_001458024.1"/>
</dbReference>
<keyword evidence="6" id="KW-1185">Reference proteome</keyword>
<dbReference type="PANTHER" id="PTHR23270">
    <property type="entry name" value="PROGRAMMED CELL DEATH PROTEIN 11 PRE-RRNA PROCESSING PROTEIN RRP5"/>
    <property type="match status" value="1"/>
</dbReference>
<feature type="domain" description="S1 motif" evidence="4">
    <location>
        <begin position="445"/>
        <end position="517"/>
    </location>
</feature>
<dbReference type="InterPro" id="IPR003029">
    <property type="entry name" value="S1_domain"/>
</dbReference>
<organism evidence="5 6">
    <name type="scientific">Paramecium tetraurelia</name>
    <dbReference type="NCBI Taxonomy" id="5888"/>
    <lineage>
        <taxon>Eukaryota</taxon>
        <taxon>Sar</taxon>
        <taxon>Alveolata</taxon>
        <taxon>Ciliophora</taxon>
        <taxon>Intramacronucleata</taxon>
        <taxon>Oligohymenophorea</taxon>
        <taxon>Peniculida</taxon>
        <taxon>Parameciidae</taxon>
        <taxon>Paramecium</taxon>
    </lineage>
</organism>
<evidence type="ECO:0000256" key="1">
    <source>
        <dbReference type="ARBA" id="ARBA00004604"/>
    </source>
</evidence>
<dbReference type="GO" id="GO:0006364">
    <property type="term" value="P:rRNA processing"/>
    <property type="evidence" value="ECO:0007669"/>
    <property type="project" value="UniProtKB-KW"/>
</dbReference>
<dbReference type="Gene3D" id="2.40.50.140">
    <property type="entry name" value="Nucleic acid-binding proteins"/>
    <property type="match status" value="3"/>
</dbReference>
<dbReference type="InterPro" id="IPR003107">
    <property type="entry name" value="HAT"/>
</dbReference>
<evidence type="ECO:0000256" key="2">
    <source>
        <dbReference type="ARBA" id="ARBA00022552"/>
    </source>
</evidence>
<dbReference type="HOGENOM" id="CLU_000845_0_0_1"/>
<dbReference type="eggNOG" id="KOG1070">
    <property type="taxonomic scope" value="Eukaryota"/>
</dbReference>
<dbReference type="SMART" id="SM00316">
    <property type="entry name" value="S1"/>
    <property type="match status" value="6"/>
</dbReference>
<keyword evidence="2" id="KW-0698">rRNA processing</keyword>
<dbReference type="SUPFAM" id="SSF50249">
    <property type="entry name" value="Nucleic acid-binding proteins"/>
    <property type="match status" value="4"/>
</dbReference>
<feature type="domain" description="S1 motif" evidence="4">
    <location>
        <begin position="108"/>
        <end position="177"/>
    </location>
</feature>
<dbReference type="PANTHER" id="PTHR23270:SF10">
    <property type="entry name" value="PROTEIN RRP5 HOMOLOG"/>
    <property type="match status" value="1"/>
</dbReference>
<dbReference type="GO" id="GO:0005730">
    <property type="term" value="C:nucleolus"/>
    <property type="evidence" value="ECO:0000318"/>
    <property type="project" value="GO_Central"/>
</dbReference>
<feature type="compositionally biased region" description="Acidic residues" evidence="3">
    <location>
        <begin position="1132"/>
        <end position="1151"/>
    </location>
</feature>
<dbReference type="InterPro" id="IPR012340">
    <property type="entry name" value="NA-bd_OB-fold"/>
</dbReference>
<feature type="compositionally biased region" description="Acidic residues" evidence="3">
    <location>
        <begin position="1158"/>
        <end position="1168"/>
    </location>
</feature>
<accession>A0E5U7</accession>
<feature type="region of interest" description="Disordered" evidence="3">
    <location>
        <begin position="1132"/>
        <end position="1168"/>
    </location>
</feature>
<proteinExistence type="predicted"/>
<comment type="subcellular location">
    <subcellularLocation>
        <location evidence="1">Nucleus</location>
        <location evidence="1">Nucleolus</location>
    </subcellularLocation>
</comment>
<feature type="compositionally biased region" description="Basic and acidic residues" evidence="3">
    <location>
        <begin position="23"/>
        <end position="32"/>
    </location>
</feature>
<evidence type="ECO:0000259" key="4">
    <source>
        <dbReference type="PROSITE" id="PS50126"/>
    </source>
</evidence>
<dbReference type="GeneID" id="5043846"/>
<dbReference type="STRING" id="5888.A0E5U7"/>
<dbReference type="PROSITE" id="PS50126">
    <property type="entry name" value="S1"/>
    <property type="match status" value="3"/>
</dbReference>
<reference evidence="5 6" key="1">
    <citation type="journal article" date="2006" name="Nature">
        <title>Global trends of whole-genome duplications revealed by the ciliate Paramecium tetraurelia.</title>
        <authorList>
            <consortium name="Genoscope"/>
            <person name="Aury J.-M."/>
            <person name="Jaillon O."/>
            <person name="Duret L."/>
            <person name="Noel B."/>
            <person name="Jubin C."/>
            <person name="Porcel B.M."/>
            <person name="Segurens B."/>
            <person name="Daubin V."/>
            <person name="Anthouard V."/>
            <person name="Aiach N."/>
            <person name="Arnaiz O."/>
            <person name="Billaut A."/>
            <person name="Beisson J."/>
            <person name="Blanc I."/>
            <person name="Bouhouche K."/>
            <person name="Camara F."/>
            <person name="Duharcourt S."/>
            <person name="Guigo R."/>
            <person name="Gogendeau D."/>
            <person name="Katinka M."/>
            <person name="Keller A.-M."/>
            <person name="Kissmehl R."/>
            <person name="Klotz C."/>
            <person name="Koll F."/>
            <person name="Le Moue A."/>
            <person name="Lepere C."/>
            <person name="Malinsky S."/>
            <person name="Nowacki M."/>
            <person name="Nowak J.K."/>
            <person name="Plattner H."/>
            <person name="Poulain J."/>
            <person name="Ruiz F."/>
            <person name="Serrano V."/>
            <person name="Zagulski M."/>
            <person name="Dessen P."/>
            <person name="Betermier M."/>
            <person name="Weissenbach J."/>
            <person name="Scarpelli C."/>
            <person name="Schachter V."/>
            <person name="Sperling L."/>
            <person name="Meyer E."/>
            <person name="Cohen J."/>
            <person name="Wincker P."/>
        </authorList>
    </citation>
    <scope>NUCLEOTIDE SEQUENCE [LARGE SCALE GENOMIC DNA]</scope>
    <source>
        <strain evidence="5 6">Stock d4-2</strain>
    </source>
</reference>
<evidence type="ECO:0000256" key="3">
    <source>
        <dbReference type="SAM" id="MobiDB-lite"/>
    </source>
</evidence>
<dbReference type="KEGG" id="ptm:GSPATT00003526001"/>
<dbReference type="InterPro" id="IPR011990">
    <property type="entry name" value="TPR-like_helical_dom_sf"/>
</dbReference>
<feature type="region of interest" description="Disordered" evidence="3">
    <location>
        <begin position="17"/>
        <end position="72"/>
    </location>
</feature>
<dbReference type="Gene3D" id="1.25.40.10">
    <property type="entry name" value="Tetratricopeptide repeat domain"/>
    <property type="match status" value="1"/>
</dbReference>
<gene>
    <name evidence="5" type="ORF">GSPATT00003526001</name>
</gene>
<dbReference type="SUPFAM" id="SSF48452">
    <property type="entry name" value="TPR-like"/>
    <property type="match status" value="2"/>
</dbReference>
<evidence type="ECO:0000313" key="5">
    <source>
        <dbReference type="EMBL" id="CAK90664.1"/>
    </source>
</evidence>
<dbReference type="GO" id="GO:0003723">
    <property type="term" value="F:RNA binding"/>
    <property type="evidence" value="ECO:0000318"/>
    <property type="project" value="GO_Central"/>
</dbReference>
<feature type="domain" description="S1 motif" evidence="4">
    <location>
        <begin position="536"/>
        <end position="601"/>
    </location>
</feature>
<dbReference type="OMA" id="EAACIMQ"/>
<evidence type="ECO:0000313" key="6">
    <source>
        <dbReference type="Proteomes" id="UP000000600"/>
    </source>
</evidence>